<name>A0A1G2BFM4_9BACT</name>
<dbReference type="EMBL" id="MHKI01000005">
    <property type="protein sequence ID" value="OGY88018.1"/>
    <property type="molecule type" value="Genomic_DNA"/>
</dbReference>
<evidence type="ECO:0000259" key="1">
    <source>
        <dbReference type="PROSITE" id="PS50280"/>
    </source>
</evidence>
<dbReference type="Gene3D" id="2.170.270.10">
    <property type="entry name" value="SET domain"/>
    <property type="match status" value="1"/>
</dbReference>
<dbReference type="Pfam" id="PF00856">
    <property type="entry name" value="SET"/>
    <property type="match status" value="1"/>
</dbReference>
<dbReference type="PROSITE" id="PS50280">
    <property type="entry name" value="SET"/>
    <property type="match status" value="1"/>
</dbReference>
<sequence length="123" mass="14023">MLVVKTKIKEINGKGIGLIADQEIKKGQPTWVFNSVIDIKVNKKDIPKFAKEFFETYAVDIGKDYVYLNIDNARFKNHSNNPNTKSLGLYKDNIATRDIHVGEEITIDYNEIDVNGVDFNTEN</sequence>
<organism evidence="2 3">
    <name type="scientific">Candidatus Kerfeldbacteria bacterium RIFOXYB2_FULL_38_14</name>
    <dbReference type="NCBI Taxonomy" id="1798547"/>
    <lineage>
        <taxon>Bacteria</taxon>
        <taxon>Candidatus Kerfeldiibacteriota</taxon>
    </lineage>
</organism>
<reference evidence="2 3" key="1">
    <citation type="journal article" date="2016" name="Nat. Commun.">
        <title>Thousands of microbial genomes shed light on interconnected biogeochemical processes in an aquifer system.</title>
        <authorList>
            <person name="Anantharaman K."/>
            <person name="Brown C.T."/>
            <person name="Hug L.A."/>
            <person name="Sharon I."/>
            <person name="Castelle C.J."/>
            <person name="Probst A.J."/>
            <person name="Thomas B.C."/>
            <person name="Singh A."/>
            <person name="Wilkins M.J."/>
            <person name="Karaoz U."/>
            <person name="Brodie E.L."/>
            <person name="Williams K.H."/>
            <person name="Hubbard S.S."/>
            <person name="Banfield J.F."/>
        </authorList>
    </citation>
    <scope>NUCLEOTIDE SEQUENCE [LARGE SCALE GENOMIC DNA]</scope>
</reference>
<feature type="domain" description="SET" evidence="1">
    <location>
        <begin position="4"/>
        <end position="110"/>
    </location>
</feature>
<dbReference type="SUPFAM" id="SSF82199">
    <property type="entry name" value="SET domain"/>
    <property type="match status" value="1"/>
</dbReference>
<dbReference type="AlphaFoldDB" id="A0A1G2BFM4"/>
<comment type="caution">
    <text evidence="2">The sequence shown here is derived from an EMBL/GenBank/DDBJ whole genome shotgun (WGS) entry which is preliminary data.</text>
</comment>
<protein>
    <recommendedName>
        <fullName evidence="1">SET domain-containing protein</fullName>
    </recommendedName>
</protein>
<dbReference type="SMART" id="SM00317">
    <property type="entry name" value="SET"/>
    <property type="match status" value="1"/>
</dbReference>
<proteinExistence type="predicted"/>
<gene>
    <name evidence="2" type="ORF">A2319_02230</name>
</gene>
<dbReference type="Proteomes" id="UP000176420">
    <property type="component" value="Unassembled WGS sequence"/>
</dbReference>
<dbReference type="InterPro" id="IPR046341">
    <property type="entry name" value="SET_dom_sf"/>
</dbReference>
<evidence type="ECO:0000313" key="2">
    <source>
        <dbReference type="EMBL" id="OGY88018.1"/>
    </source>
</evidence>
<dbReference type="InterPro" id="IPR001214">
    <property type="entry name" value="SET_dom"/>
</dbReference>
<accession>A0A1G2BFM4</accession>
<evidence type="ECO:0000313" key="3">
    <source>
        <dbReference type="Proteomes" id="UP000176420"/>
    </source>
</evidence>